<dbReference type="Pfam" id="PF05145">
    <property type="entry name" value="AbrB"/>
    <property type="match status" value="1"/>
</dbReference>
<dbReference type="GO" id="GO:0010468">
    <property type="term" value="P:regulation of gene expression"/>
    <property type="evidence" value="ECO:0007669"/>
    <property type="project" value="InterPro"/>
</dbReference>
<dbReference type="HOGENOM" id="CLU_050210_2_0_9"/>
<dbReference type="Proteomes" id="UP000029507">
    <property type="component" value="Chromosome"/>
</dbReference>
<dbReference type="EMBL" id="CP009286">
    <property type="protein sequence ID" value="AIQ64251.1"/>
    <property type="molecule type" value="Genomic_DNA"/>
</dbReference>
<evidence type="ECO:0000313" key="2">
    <source>
        <dbReference type="EMBL" id="AIQ64251.1"/>
    </source>
</evidence>
<keyword evidence="1" id="KW-0812">Transmembrane</keyword>
<feature type="transmembrane region" description="Helical" evidence="1">
    <location>
        <begin position="216"/>
        <end position="236"/>
    </location>
</feature>
<feature type="transmembrane region" description="Helical" evidence="1">
    <location>
        <begin position="59"/>
        <end position="77"/>
    </location>
</feature>
<evidence type="ECO:0000313" key="3">
    <source>
        <dbReference type="Proteomes" id="UP000029507"/>
    </source>
</evidence>
<sequence>MLSPKSKYGITLLTAGLGGILFQLFNLPLPWLLGPMLGSLIGSNAAKGCYAWPSLPRNAGMIIVGYTIGLAMTAPALKEMSRGLPSMLLMTTMLILWCALIAATVSKISGIDYKTMLLGSIPGGLTQMIILAEETKGIDITIVTVTQVIRLMMIIITVPLLVFGPLGGVSGGGASAAGVFSAAEQATWAGLFPNLLVFIPVSIAAAVLGSKIKFPTPYLLGPAIVTAILQLCGLSGPALPQVLLAAAQLTIGTYVGLLLKPATLEHKVRTLALALGSSVLLIGGAWLLSMFLTSSAGASHATALLSLAPGGMDQMSLIAHEVNADLSMVAGYQLFRTFFIFLAVPPILRVLFKRADRISARRGRQVRREAK</sequence>
<dbReference type="AlphaFoldDB" id="A0A089LRR9"/>
<reference evidence="2 3" key="1">
    <citation type="submission" date="2014-08" db="EMBL/GenBank/DDBJ databases">
        <title>Comparative genomics of the Paenibacillus odorifer group.</title>
        <authorList>
            <person name="den Bakker H.C."/>
            <person name="Tsai Y.-C."/>
            <person name="Martin N."/>
            <person name="Korlach J."/>
            <person name="Wiedmann M."/>
        </authorList>
    </citation>
    <scope>NUCLEOTIDE SEQUENCE [LARGE SCALE GENOMIC DNA]</scope>
    <source>
        <strain evidence="2 3">DSM 14472</strain>
    </source>
</reference>
<keyword evidence="3" id="KW-1185">Reference proteome</keyword>
<dbReference type="NCBIfam" id="TIGR03082">
    <property type="entry name" value="Gneg_AbrB_dup"/>
    <property type="match status" value="2"/>
</dbReference>
<dbReference type="PANTHER" id="PTHR38457">
    <property type="entry name" value="REGULATOR ABRB-RELATED"/>
    <property type="match status" value="1"/>
</dbReference>
<accession>A0A089LRR9</accession>
<dbReference type="PANTHER" id="PTHR38457:SF1">
    <property type="entry name" value="REGULATOR ABRB-RELATED"/>
    <property type="match status" value="1"/>
</dbReference>
<proteinExistence type="predicted"/>
<dbReference type="GO" id="GO:0016020">
    <property type="term" value="C:membrane"/>
    <property type="evidence" value="ECO:0007669"/>
    <property type="project" value="InterPro"/>
</dbReference>
<feature type="transmembrane region" description="Helical" evidence="1">
    <location>
        <begin position="242"/>
        <end position="259"/>
    </location>
</feature>
<feature type="transmembrane region" description="Helical" evidence="1">
    <location>
        <begin position="334"/>
        <end position="352"/>
    </location>
</feature>
<dbReference type="STRING" id="169760.PSTEL_15320"/>
<dbReference type="PIRSF" id="PIRSF038991">
    <property type="entry name" value="Protein_AbrB"/>
    <property type="match status" value="1"/>
</dbReference>
<feature type="transmembrane region" description="Helical" evidence="1">
    <location>
        <begin position="144"/>
        <end position="166"/>
    </location>
</feature>
<feature type="transmembrane region" description="Helical" evidence="1">
    <location>
        <begin position="271"/>
        <end position="292"/>
    </location>
</feature>
<feature type="transmembrane region" description="Helical" evidence="1">
    <location>
        <begin position="84"/>
        <end position="103"/>
    </location>
</feature>
<keyword evidence="1" id="KW-1133">Transmembrane helix</keyword>
<organism evidence="2 3">
    <name type="scientific">Paenibacillus stellifer</name>
    <dbReference type="NCBI Taxonomy" id="169760"/>
    <lineage>
        <taxon>Bacteria</taxon>
        <taxon>Bacillati</taxon>
        <taxon>Bacillota</taxon>
        <taxon>Bacilli</taxon>
        <taxon>Bacillales</taxon>
        <taxon>Paenibacillaceae</taxon>
        <taxon>Paenibacillus</taxon>
    </lineage>
</organism>
<evidence type="ECO:0000256" key="1">
    <source>
        <dbReference type="SAM" id="Phobius"/>
    </source>
</evidence>
<dbReference type="KEGG" id="pste:PSTEL_15320"/>
<gene>
    <name evidence="2" type="ORF">PSTEL_15320</name>
</gene>
<keyword evidence="1" id="KW-0472">Membrane</keyword>
<dbReference type="InterPro" id="IPR007820">
    <property type="entry name" value="AbrB_fam"/>
</dbReference>
<feature type="transmembrane region" description="Helical" evidence="1">
    <location>
        <begin position="12"/>
        <end position="33"/>
    </location>
</feature>
<dbReference type="InterPro" id="IPR017516">
    <property type="entry name" value="AbrB_dup"/>
</dbReference>
<protein>
    <submittedName>
        <fullName evidence="2">AbrB family transcriptional regulator</fullName>
    </submittedName>
</protein>
<dbReference type="OrthoDB" id="5460360at2"/>
<name>A0A089LRR9_9BACL</name>
<feature type="transmembrane region" description="Helical" evidence="1">
    <location>
        <begin position="186"/>
        <end position="209"/>
    </location>
</feature>